<dbReference type="SUPFAM" id="SSF50998">
    <property type="entry name" value="Quinoprotein alcohol dehydrogenase-like"/>
    <property type="match status" value="1"/>
</dbReference>
<dbReference type="PROSITE" id="PS50082">
    <property type="entry name" value="WD_REPEATS_2"/>
    <property type="match status" value="5"/>
</dbReference>
<dbReference type="InterPro" id="IPR001680">
    <property type="entry name" value="WD40_rpt"/>
</dbReference>
<organism evidence="6 7">
    <name type="scientific">Nonomuraea jiangxiensis</name>
    <dbReference type="NCBI Taxonomy" id="633440"/>
    <lineage>
        <taxon>Bacteria</taxon>
        <taxon>Bacillati</taxon>
        <taxon>Actinomycetota</taxon>
        <taxon>Actinomycetes</taxon>
        <taxon>Streptosporangiales</taxon>
        <taxon>Streptosporangiaceae</taxon>
        <taxon>Nonomuraea</taxon>
    </lineage>
</organism>
<dbReference type="SUPFAM" id="SSF50969">
    <property type="entry name" value="YVTN repeat-like/Quinoprotein amine dehydrogenase"/>
    <property type="match status" value="1"/>
</dbReference>
<dbReference type="Proteomes" id="UP000199202">
    <property type="component" value="Unassembled WGS sequence"/>
</dbReference>
<gene>
    <name evidence="6" type="ORF">SAMN05421869_116125</name>
</gene>
<feature type="transmembrane region" description="Helical" evidence="4">
    <location>
        <begin position="759"/>
        <end position="781"/>
    </location>
</feature>
<keyword evidence="7" id="KW-1185">Reference proteome</keyword>
<keyword evidence="4" id="KW-0472">Membrane</keyword>
<feature type="repeat" description="WD" evidence="3">
    <location>
        <begin position="1351"/>
        <end position="1392"/>
    </location>
</feature>
<dbReference type="InterPro" id="IPR020472">
    <property type="entry name" value="WD40_PAC1"/>
</dbReference>
<evidence type="ECO:0000313" key="7">
    <source>
        <dbReference type="Proteomes" id="UP000199202"/>
    </source>
</evidence>
<evidence type="ECO:0000256" key="3">
    <source>
        <dbReference type="PROSITE-ProRule" id="PRU00221"/>
    </source>
</evidence>
<dbReference type="PANTHER" id="PTHR22847:SF637">
    <property type="entry name" value="WD REPEAT DOMAIN 5B"/>
    <property type="match status" value="1"/>
</dbReference>
<dbReference type="Pfam" id="PF00400">
    <property type="entry name" value="WD40"/>
    <property type="match status" value="5"/>
</dbReference>
<dbReference type="InterPro" id="IPR011044">
    <property type="entry name" value="Quino_amine_DH_bsu"/>
</dbReference>
<keyword evidence="2" id="KW-0677">Repeat</keyword>
<feature type="repeat" description="WD" evidence="3">
    <location>
        <begin position="1017"/>
        <end position="1058"/>
    </location>
</feature>
<accession>A0A1G9CB61</accession>
<evidence type="ECO:0000256" key="1">
    <source>
        <dbReference type="ARBA" id="ARBA00022574"/>
    </source>
</evidence>
<feature type="repeat" description="WD" evidence="3">
    <location>
        <begin position="983"/>
        <end position="1006"/>
    </location>
</feature>
<evidence type="ECO:0000256" key="4">
    <source>
        <dbReference type="SAM" id="Phobius"/>
    </source>
</evidence>
<evidence type="ECO:0000259" key="5">
    <source>
        <dbReference type="Pfam" id="PF20703"/>
    </source>
</evidence>
<dbReference type="SUPFAM" id="SSF50978">
    <property type="entry name" value="WD40 repeat-like"/>
    <property type="match status" value="1"/>
</dbReference>
<sequence>MRIPPLAEDTEQDDGGLRAAARAGVAAVVTRSAPLAPPALLAVLSAGALVPMALAALAGTAVPVAELVGGVGANVLSTVLTDAVAALRRRTSTVTPEEAEDELRHRLAARLDAEAAGAGELRGEIAALLREVGAGQVALKVAVESGDRDLQSSVVAAFAELGERYAETACLLEGLEQAALEIQRSLHRQDAEHRHDRDLLRHQLDQLALIRSDVAALRQPDRAPGGGPLWAGGSPYRGLWPFETDHAPIFYGRERETVRLLRTVAERLDGPALVVVTGASGAGKSSLVRAGLLPALARGALAEPGSARWPHLVLTPTRDPLTELATQLAARARLDALTVRRFLADRPDQAHLLIRQILLSCDGAERLVVVVDQFEELYSLAPDEPGSAAFLQALAAAATGPPGAARPPALVVVTVRGDFVDRCAADAALAEALQDGQFVVGPMRPAELMSAIAGPAAAAGVALEAGLADVVLKELGPQPGAGVLPLLSQAMLATWDNRQEGRLTVRGYERGGGVAHAVRTSAEAAYDALTPHHQDLARRLFLRMTAISPTGHPFRRPLRHDELAAPVQHDTPVAQGEHGTPVRHDELGGREERADVAAVLESFAARRLVVLGEDTAEIAHDCLLLAWPRLRGWLGQDEADHAMRSQLLADAEHWDRHGRDRSFLYRGARLTAAQQARARWRAAPDRFPALERAGEDFLRAGEEATALRARAAARRRGWARAAVSGLVVLSVVAVVAAVAAVRSAGTAETRRREALSRQVAAQSVALTGMGVVLPGLLAVAAHQISPTPEARHAMLNVLAQPVKRVLRTGAGIRALLSANGRTLVVLDADGMARRWDIRAGRQATRAFATHPGGAGSAALSSDGRTLAIMGADRAVRLHDPATGRRLRPPFARHRYGVRNMALSPDGRLLATTDSRHAVRVWNVTTGRQVVGPLTSSPFSADTLALAPGGKILAAGGDNLPGSTWDLPSGRRRQLMNWQYPMPALAFRADGVLLATGGMDHTVRLWNPVTHRQVGGPLIGHLGPVRVAAFSPDGTMLATSGEDRTVRLWDVRRRIQLVALPSPAQQLAFSSTGGTLVSVDQRDVSLWDVAGLTRSVITNVNDASYTAFSPDGTLLAVADPLVEDAHVNLIDLRTRRRVGAPLPHRTLITGLAFDGGILVVGTSDGTVHRWEPGTRRRATTRLPAPERAGTAMPRATISPDGKIAAIPRGGRMSLYAVDSGQQAGPPLPGDIGRIRSAEFSADGGVLVATGDKGDGWVWDVRHRRLIGGRLHLPGLVRGIDPTGTTLVVSDESYAVHLFDLAGRLRTGVPFTGHTGWVTAAAFSPDGKILVTGAHNGEVRVWDVATHRQLGSARNIGGSVFTVGFAPGGRSFAVGGMDRTVRLWNAREPSDPVAELCALAGRSLTREEWAQSVPGEPYRTVCPS</sequence>
<keyword evidence="4" id="KW-0812">Transmembrane</keyword>
<dbReference type="Gene3D" id="2.130.10.10">
    <property type="entry name" value="YVTN repeat-like/Quinoprotein amine dehydrogenase"/>
    <property type="match status" value="4"/>
</dbReference>
<dbReference type="Pfam" id="PF20703">
    <property type="entry name" value="nSTAND1"/>
    <property type="match status" value="1"/>
</dbReference>
<dbReference type="InterPro" id="IPR011047">
    <property type="entry name" value="Quinoprotein_ADH-like_sf"/>
</dbReference>
<feature type="transmembrane region" description="Helical" evidence="4">
    <location>
        <begin position="718"/>
        <end position="739"/>
    </location>
</feature>
<proteinExistence type="predicted"/>
<dbReference type="InterPro" id="IPR015943">
    <property type="entry name" value="WD40/YVTN_repeat-like_dom_sf"/>
</dbReference>
<feature type="repeat" description="WD" evidence="3">
    <location>
        <begin position="890"/>
        <end position="931"/>
    </location>
</feature>
<dbReference type="PANTHER" id="PTHR22847">
    <property type="entry name" value="WD40 REPEAT PROTEIN"/>
    <property type="match status" value="1"/>
</dbReference>
<reference evidence="6 7" key="1">
    <citation type="submission" date="2016-10" db="EMBL/GenBank/DDBJ databases">
        <authorList>
            <person name="de Groot N.N."/>
        </authorList>
    </citation>
    <scope>NUCLEOTIDE SEQUENCE [LARGE SCALE GENOMIC DNA]</scope>
    <source>
        <strain evidence="6 7">CGMCC 4.6533</strain>
    </source>
</reference>
<dbReference type="STRING" id="633440.SAMN05421869_116125"/>
<dbReference type="SUPFAM" id="SSF52540">
    <property type="entry name" value="P-loop containing nucleoside triphosphate hydrolases"/>
    <property type="match status" value="1"/>
</dbReference>
<name>A0A1G9CB61_9ACTN</name>
<dbReference type="PROSITE" id="PS50294">
    <property type="entry name" value="WD_REPEATS_REGION"/>
    <property type="match status" value="3"/>
</dbReference>
<dbReference type="InterPro" id="IPR027417">
    <property type="entry name" value="P-loop_NTPase"/>
</dbReference>
<dbReference type="CDD" id="cd00200">
    <property type="entry name" value="WD40"/>
    <property type="match status" value="2"/>
</dbReference>
<protein>
    <submittedName>
        <fullName evidence="6">WD40 repeat</fullName>
    </submittedName>
</protein>
<dbReference type="InterPro" id="IPR019775">
    <property type="entry name" value="WD40_repeat_CS"/>
</dbReference>
<keyword evidence="1 3" id="KW-0853">WD repeat</keyword>
<keyword evidence="4" id="KW-1133">Transmembrane helix</keyword>
<dbReference type="PROSITE" id="PS00678">
    <property type="entry name" value="WD_REPEATS_1"/>
    <property type="match status" value="2"/>
</dbReference>
<feature type="repeat" description="WD" evidence="3">
    <location>
        <begin position="1309"/>
        <end position="1350"/>
    </location>
</feature>
<dbReference type="InterPro" id="IPR036322">
    <property type="entry name" value="WD40_repeat_dom_sf"/>
</dbReference>
<dbReference type="EMBL" id="FNDJ01000016">
    <property type="protein sequence ID" value="SDK48918.1"/>
    <property type="molecule type" value="Genomic_DNA"/>
</dbReference>
<dbReference type="SMART" id="SM00320">
    <property type="entry name" value="WD40"/>
    <property type="match status" value="10"/>
</dbReference>
<feature type="domain" description="Novel STAND NTPase 1" evidence="5">
    <location>
        <begin position="235"/>
        <end position="661"/>
    </location>
</feature>
<dbReference type="InterPro" id="IPR049052">
    <property type="entry name" value="nSTAND1"/>
</dbReference>
<evidence type="ECO:0000256" key="2">
    <source>
        <dbReference type="ARBA" id="ARBA00022737"/>
    </source>
</evidence>
<dbReference type="PRINTS" id="PR00320">
    <property type="entry name" value="GPROTEINBRPT"/>
</dbReference>
<evidence type="ECO:0000313" key="6">
    <source>
        <dbReference type="EMBL" id="SDK48918.1"/>
    </source>
</evidence>